<accession>A0ABM7GHC9</accession>
<dbReference type="Pfam" id="PF14226">
    <property type="entry name" value="DIOX_N"/>
    <property type="match status" value="1"/>
</dbReference>
<evidence type="ECO:0000313" key="2">
    <source>
        <dbReference type="EMBL" id="BBI49912.1"/>
    </source>
</evidence>
<dbReference type="SUPFAM" id="SSF51197">
    <property type="entry name" value="Clavaminate synthase-like"/>
    <property type="match status" value="1"/>
</dbReference>
<gene>
    <name evidence="2" type="ORF">HORIV_23330</name>
</gene>
<dbReference type="InterPro" id="IPR027443">
    <property type="entry name" value="IPNS-like_sf"/>
</dbReference>
<organism evidence="2 3">
    <name type="scientific">Vreelandella olivaria</name>
    <dbReference type="NCBI Taxonomy" id="390919"/>
    <lineage>
        <taxon>Bacteria</taxon>
        <taxon>Pseudomonadati</taxon>
        <taxon>Pseudomonadota</taxon>
        <taxon>Gammaproteobacteria</taxon>
        <taxon>Oceanospirillales</taxon>
        <taxon>Halomonadaceae</taxon>
        <taxon>Vreelandella</taxon>
    </lineage>
</organism>
<protein>
    <recommendedName>
        <fullName evidence="1">Non-haem dioxygenase N-terminal domain-containing protein</fullName>
    </recommendedName>
</protein>
<reference evidence="3" key="1">
    <citation type="journal article" date="2019" name="Microbiol. Resour. Announc.">
        <title>Complete Genome Sequence of Halomonas olivaria, a Moderately Halophilic Bacterium Isolated from Olive Processing Effluents, Obtained by Nanopore Sequencing.</title>
        <authorList>
            <person name="Nagata S."/>
            <person name="Ii K.M."/>
            <person name="Tsukimi T."/>
            <person name="Miura M.C."/>
            <person name="Galipon J."/>
            <person name="Arakawa K."/>
        </authorList>
    </citation>
    <scope>NUCLEOTIDE SEQUENCE [LARGE SCALE GENOMIC DNA]</scope>
    <source>
        <strain evidence="3">TYRC17</strain>
    </source>
</reference>
<dbReference type="EMBL" id="AP019416">
    <property type="protein sequence ID" value="BBI49912.1"/>
    <property type="molecule type" value="Genomic_DNA"/>
</dbReference>
<evidence type="ECO:0000259" key="1">
    <source>
        <dbReference type="Pfam" id="PF14226"/>
    </source>
</evidence>
<proteinExistence type="predicted"/>
<dbReference type="InterPro" id="IPR026992">
    <property type="entry name" value="DIOX_N"/>
</dbReference>
<keyword evidence="3" id="KW-1185">Reference proteome</keyword>
<dbReference type="Gene3D" id="2.60.120.330">
    <property type="entry name" value="B-lactam Antibiotic, Isopenicillin N Synthase, Chain"/>
    <property type="match status" value="1"/>
</dbReference>
<name>A0ABM7GHC9_9GAMM</name>
<feature type="domain" description="Non-haem dioxygenase N-terminal" evidence="1">
    <location>
        <begin position="8"/>
        <end position="115"/>
    </location>
</feature>
<dbReference type="Proteomes" id="UP000289555">
    <property type="component" value="Chromosome"/>
</dbReference>
<evidence type="ECO:0000313" key="3">
    <source>
        <dbReference type="Proteomes" id="UP000289555"/>
    </source>
</evidence>
<sequence>MSNSAMTIPLVDMQGVREGDAQCLARAGEAIHAACTQVGFFLHHQSWASQTVIDDAMKAAQRFFAEPLERKVEVAVNNRHRGFHRRGGATMYQATLPDEKEFYSFGLDLAEDDPSVLAGRRCVGRTSGRVLCPNFSRRWIATLLR</sequence>